<reference evidence="1 2" key="1">
    <citation type="submission" date="2013-02" db="EMBL/GenBank/DDBJ databases">
        <title>The Genome Sequence of Plasmodium inui San Antonio 1.</title>
        <authorList>
            <consortium name="The Broad Institute Genome Sequencing Platform"/>
            <consortium name="The Broad Institute Genome Sequencing Center for Infectious Disease"/>
            <person name="Neafsey D."/>
            <person name="Cheeseman I."/>
            <person name="Volkman S."/>
            <person name="Adams J."/>
            <person name="Walker B."/>
            <person name="Young S.K."/>
            <person name="Zeng Q."/>
            <person name="Gargeya S."/>
            <person name="Fitzgerald M."/>
            <person name="Haas B."/>
            <person name="Abouelleil A."/>
            <person name="Alvarado L."/>
            <person name="Arachchi H.M."/>
            <person name="Berlin A.M."/>
            <person name="Chapman S.B."/>
            <person name="Dewar J."/>
            <person name="Goldberg J."/>
            <person name="Griggs A."/>
            <person name="Gujja S."/>
            <person name="Hansen M."/>
            <person name="Howarth C."/>
            <person name="Imamovic A."/>
            <person name="Larimer J."/>
            <person name="McCowan C."/>
            <person name="Murphy C."/>
            <person name="Neiman D."/>
            <person name="Pearson M."/>
            <person name="Priest M."/>
            <person name="Roberts A."/>
            <person name="Saif S."/>
            <person name="Shea T."/>
            <person name="Sisk P."/>
            <person name="Sykes S."/>
            <person name="Wortman J."/>
            <person name="Nusbaum C."/>
            <person name="Birren B."/>
        </authorList>
    </citation>
    <scope>NUCLEOTIDE SEQUENCE [LARGE SCALE GENOMIC DNA]</scope>
    <source>
        <strain evidence="1 2">San Antonio 1</strain>
    </source>
</reference>
<name>W6ZS99_9APIC</name>
<gene>
    <name evidence="1" type="ORF">C922_05842</name>
</gene>
<proteinExistence type="predicted"/>
<dbReference type="GeneID" id="20041116"/>
<keyword evidence="2" id="KW-1185">Reference proteome</keyword>
<accession>W6ZS99</accession>
<organism evidence="1 2">
    <name type="scientific">Plasmodium inui San Antonio 1</name>
    <dbReference type="NCBI Taxonomy" id="1237626"/>
    <lineage>
        <taxon>Eukaryota</taxon>
        <taxon>Sar</taxon>
        <taxon>Alveolata</taxon>
        <taxon>Apicomplexa</taxon>
        <taxon>Aconoidasida</taxon>
        <taxon>Haemosporida</taxon>
        <taxon>Plasmodiidae</taxon>
        <taxon>Plasmodium</taxon>
        <taxon>Plasmodium (Plasmodium)</taxon>
    </lineage>
</organism>
<evidence type="ECO:0000313" key="2">
    <source>
        <dbReference type="Proteomes" id="UP000030640"/>
    </source>
</evidence>
<evidence type="ECO:0000313" key="1">
    <source>
        <dbReference type="EMBL" id="EUD63777.1"/>
    </source>
</evidence>
<dbReference type="Proteomes" id="UP000030640">
    <property type="component" value="Unassembled WGS sequence"/>
</dbReference>
<protein>
    <submittedName>
        <fullName evidence="1">Uncharacterized protein</fullName>
    </submittedName>
</protein>
<sequence length="117" mass="13620">MKKYLKYKDLRKRKVKAVLNLNKPCAGIKFEYKTVEQGVCSTPKQNDFINKRLQWMHNHVGGVKACPGDKNFWNLCYIPNGRNNQQRDQNPYSRNQAVTYGTFMSLSPMVILKGNTY</sequence>
<dbReference type="RefSeq" id="XP_008819635.1">
    <property type="nucleotide sequence ID" value="XM_008821413.1"/>
</dbReference>
<dbReference type="VEuPathDB" id="PlasmoDB:C922_05842"/>
<dbReference type="EMBL" id="KI965689">
    <property type="protein sequence ID" value="EUD63777.1"/>
    <property type="molecule type" value="Genomic_DNA"/>
</dbReference>
<dbReference type="AlphaFoldDB" id="W6ZS99"/>